<keyword evidence="4 12" id="KW-0963">Cytoplasm</keyword>
<evidence type="ECO:0000313" key="17">
    <source>
        <dbReference type="EMBL" id="HGG91439.1"/>
    </source>
</evidence>
<evidence type="ECO:0000256" key="14">
    <source>
        <dbReference type="PIRSR" id="PIRSR001529-2"/>
    </source>
</evidence>
<protein>
    <recommendedName>
        <fullName evidence="12">Serine--tRNA ligase</fullName>
        <ecNumber evidence="12">6.1.1.11</ecNumber>
    </recommendedName>
    <alternativeName>
        <fullName evidence="12">Seryl-tRNA synthetase</fullName>
        <shortName evidence="12">SerRS</shortName>
    </alternativeName>
    <alternativeName>
        <fullName evidence="12">Seryl-tRNA(Ser/Sec) synthetase</fullName>
    </alternativeName>
</protein>
<comment type="catalytic activity">
    <reaction evidence="10 12">
        <text>tRNA(Sec) + L-serine + ATP = L-seryl-tRNA(Sec) + AMP + diphosphate + H(+)</text>
        <dbReference type="Rhea" id="RHEA:42580"/>
        <dbReference type="Rhea" id="RHEA-COMP:9742"/>
        <dbReference type="Rhea" id="RHEA-COMP:10128"/>
        <dbReference type="ChEBI" id="CHEBI:15378"/>
        <dbReference type="ChEBI" id="CHEBI:30616"/>
        <dbReference type="ChEBI" id="CHEBI:33019"/>
        <dbReference type="ChEBI" id="CHEBI:33384"/>
        <dbReference type="ChEBI" id="CHEBI:78442"/>
        <dbReference type="ChEBI" id="CHEBI:78533"/>
        <dbReference type="ChEBI" id="CHEBI:456215"/>
        <dbReference type="EC" id="6.1.1.11"/>
    </reaction>
</comment>
<feature type="binding site" evidence="12 13">
    <location>
        <position position="284"/>
    </location>
    <ligand>
        <name>L-serine</name>
        <dbReference type="ChEBI" id="CHEBI:33384"/>
    </ligand>
</feature>
<dbReference type="Gene3D" id="1.10.287.40">
    <property type="entry name" value="Serine-tRNA synthetase, tRNA binding domain"/>
    <property type="match status" value="1"/>
</dbReference>
<dbReference type="InterPro" id="IPR006195">
    <property type="entry name" value="aa-tRNA-synth_II"/>
</dbReference>
<keyword evidence="7 12" id="KW-0067">ATP-binding</keyword>
<comment type="subcellular location">
    <subcellularLocation>
        <location evidence="1 12">Cytoplasm</location>
    </subcellularLocation>
</comment>
<dbReference type="InterPro" id="IPR002317">
    <property type="entry name" value="Ser-tRNA-ligase_type_1"/>
</dbReference>
<feature type="binding site" evidence="12">
    <location>
        <position position="383"/>
    </location>
    <ligand>
        <name>L-serine</name>
        <dbReference type="ChEBI" id="CHEBI:33384"/>
    </ligand>
</feature>
<dbReference type="EC" id="6.1.1.11" evidence="12"/>
<dbReference type="GO" id="GO:0016260">
    <property type="term" value="P:selenocysteine biosynthetic process"/>
    <property type="evidence" value="ECO:0007669"/>
    <property type="project" value="UniProtKB-UniRule"/>
</dbReference>
<organism evidence="17">
    <name type="scientific">Fundidesulfovibrio putealis</name>
    <dbReference type="NCBI Taxonomy" id="270496"/>
    <lineage>
        <taxon>Bacteria</taxon>
        <taxon>Pseudomonadati</taxon>
        <taxon>Thermodesulfobacteriota</taxon>
        <taxon>Desulfovibrionia</taxon>
        <taxon>Desulfovibrionales</taxon>
        <taxon>Desulfovibrionaceae</taxon>
        <taxon>Fundidesulfovibrio</taxon>
    </lineage>
</organism>
<keyword evidence="6 12" id="KW-0547">Nucleotide-binding</keyword>
<dbReference type="HAMAP" id="MF_00176">
    <property type="entry name" value="Ser_tRNA_synth_type1"/>
    <property type="match status" value="1"/>
</dbReference>
<dbReference type="Pfam" id="PF00587">
    <property type="entry name" value="tRNA-synt_2b"/>
    <property type="match status" value="1"/>
</dbReference>
<comment type="catalytic activity">
    <reaction evidence="11 12">
        <text>tRNA(Ser) + L-serine + ATP = L-seryl-tRNA(Ser) + AMP + diphosphate + H(+)</text>
        <dbReference type="Rhea" id="RHEA:12292"/>
        <dbReference type="Rhea" id="RHEA-COMP:9669"/>
        <dbReference type="Rhea" id="RHEA-COMP:9703"/>
        <dbReference type="ChEBI" id="CHEBI:15378"/>
        <dbReference type="ChEBI" id="CHEBI:30616"/>
        <dbReference type="ChEBI" id="CHEBI:33019"/>
        <dbReference type="ChEBI" id="CHEBI:33384"/>
        <dbReference type="ChEBI" id="CHEBI:78442"/>
        <dbReference type="ChEBI" id="CHEBI:78533"/>
        <dbReference type="ChEBI" id="CHEBI:456215"/>
        <dbReference type="EC" id="6.1.1.11"/>
    </reaction>
</comment>
<dbReference type="PANTHER" id="PTHR43697">
    <property type="entry name" value="SERYL-TRNA SYNTHETASE"/>
    <property type="match status" value="1"/>
</dbReference>
<dbReference type="AlphaFoldDB" id="A0A7C3W919"/>
<feature type="binding site" evidence="12 14">
    <location>
        <begin position="348"/>
        <end position="351"/>
    </location>
    <ligand>
        <name>ATP</name>
        <dbReference type="ChEBI" id="CHEBI:30616"/>
    </ligand>
</feature>
<dbReference type="InterPro" id="IPR042103">
    <property type="entry name" value="SerRS_1_N_sf"/>
</dbReference>
<evidence type="ECO:0000256" key="8">
    <source>
        <dbReference type="ARBA" id="ARBA00022917"/>
    </source>
</evidence>
<comment type="function">
    <text evidence="12">Catalyzes the attachment of serine to tRNA(Ser). Is also able to aminoacylate tRNA(Sec) with serine, to form the misacylated tRNA L-seryl-tRNA(Sec), which will be further converted into selenocysteinyl-tRNA(Sec).</text>
</comment>
<reference evidence="17" key="1">
    <citation type="journal article" date="2020" name="mSystems">
        <title>Genome- and Community-Level Interaction Insights into Carbon Utilization and Element Cycling Functions of Hydrothermarchaeota in Hydrothermal Sediment.</title>
        <authorList>
            <person name="Zhou Z."/>
            <person name="Liu Y."/>
            <person name="Xu W."/>
            <person name="Pan J."/>
            <person name="Luo Z.H."/>
            <person name="Li M."/>
        </authorList>
    </citation>
    <scope>NUCLEOTIDE SEQUENCE [LARGE SCALE GENOMIC DNA]</scope>
    <source>
        <strain evidence="17">SpSt-413</strain>
    </source>
</reference>
<proteinExistence type="inferred from homology"/>
<feature type="binding site" evidence="13">
    <location>
        <position position="261"/>
    </location>
    <ligand>
        <name>L-serine</name>
        <dbReference type="ChEBI" id="CHEBI:33384"/>
    </ligand>
</feature>
<feature type="domain" description="Aminoacyl-transfer RNA synthetases class-II family profile" evidence="16">
    <location>
        <begin position="186"/>
        <end position="408"/>
    </location>
</feature>
<evidence type="ECO:0000256" key="13">
    <source>
        <dbReference type="PIRSR" id="PIRSR001529-1"/>
    </source>
</evidence>
<evidence type="ECO:0000256" key="11">
    <source>
        <dbReference type="ARBA" id="ARBA00048823"/>
    </source>
</evidence>
<comment type="caution">
    <text evidence="17">The sequence shown here is derived from an EMBL/GenBank/DDBJ whole genome shotgun (WGS) entry which is preliminary data.</text>
</comment>
<dbReference type="InterPro" id="IPR010978">
    <property type="entry name" value="tRNA-bd_arm"/>
</dbReference>
<dbReference type="NCBIfam" id="TIGR00414">
    <property type="entry name" value="serS"/>
    <property type="match status" value="1"/>
</dbReference>
<name>A0A7C3W919_9BACT</name>
<dbReference type="PROSITE" id="PS50862">
    <property type="entry name" value="AA_TRNA_LIGASE_II"/>
    <property type="match status" value="1"/>
</dbReference>
<feature type="binding site" evidence="13">
    <location>
        <position position="381"/>
    </location>
    <ligand>
        <name>L-serine</name>
        <dbReference type="ChEBI" id="CHEBI:33384"/>
    </ligand>
</feature>
<sequence length="422" mass="46940">MLDVRFVRKNLDLVRQALENRRMTLDLGEFARLDEHRRALLAEVEQLKGERNAANAEVARLKRSGGDASALLERLTEVSDRVKALDEAVRQADAGSEAFLYSIPNLPHASTPVGASEADNPVIRTVGDVPSFDFAPKEHWELGQALGGLDFDRAAKLTGARFSVLWGWAAKLERALAAFMLDLHTREHGYTEVATPVIVNADSLRGTGQLPKFAEDLFRLDFKDYYLIPTAEVPVTNLHRDETLEEADLPRGYCAYTPCFRSEAGSYGKDTKGLIRQHQFNKVELVRFCRPEESYDQLELLTTHAEEVLKRLKLPYRVIALCTGDIGFSSAKTYDIEVWLPGQNAYREISSCSNFEDFQARRAGLRYKPKGGKSQLLHTLNGSGLAVGRTMVAVLENGQRADGSVAIPEALVPYMGGVTEIR</sequence>
<evidence type="ECO:0000256" key="15">
    <source>
        <dbReference type="SAM" id="Coils"/>
    </source>
</evidence>
<feature type="binding site" evidence="13">
    <location>
        <position position="230"/>
    </location>
    <ligand>
        <name>L-serine</name>
        <dbReference type="ChEBI" id="CHEBI:33384"/>
    </ligand>
</feature>
<dbReference type="GO" id="GO:0006434">
    <property type="term" value="P:seryl-tRNA aminoacylation"/>
    <property type="evidence" value="ECO:0007669"/>
    <property type="project" value="UniProtKB-UniRule"/>
</dbReference>
<keyword evidence="5 12" id="KW-0436">Ligase</keyword>
<comment type="caution">
    <text evidence="12">Lacks conserved residue(s) required for the propagation of feature annotation.</text>
</comment>
<evidence type="ECO:0000256" key="5">
    <source>
        <dbReference type="ARBA" id="ARBA00022598"/>
    </source>
</evidence>
<evidence type="ECO:0000256" key="3">
    <source>
        <dbReference type="ARBA" id="ARBA00010728"/>
    </source>
</evidence>
<comment type="similarity">
    <text evidence="3 12">Belongs to the class-II aminoacyl-tRNA synthetase family. Type-1 seryl-tRNA synthetase subfamily.</text>
</comment>
<feature type="binding site" evidence="12 14">
    <location>
        <begin position="261"/>
        <end position="263"/>
    </location>
    <ligand>
        <name>ATP</name>
        <dbReference type="ChEBI" id="CHEBI:30616"/>
    </ligand>
</feature>
<dbReference type="CDD" id="cd00770">
    <property type="entry name" value="SerRS_core"/>
    <property type="match status" value="1"/>
</dbReference>
<dbReference type="UniPathway" id="UPA00906">
    <property type="reaction ID" value="UER00895"/>
</dbReference>
<dbReference type="GO" id="GO:0004828">
    <property type="term" value="F:serine-tRNA ligase activity"/>
    <property type="evidence" value="ECO:0007669"/>
    <property type="project" value="UniProtKB-UniRule"/>
</dbReference>
<keyword evidence="8 12" id="KW-0648">Protein biosynthesis</keyword>
<keyword evidence="9 12" id="KW-0030">Aminoacyl-tRNA synthetase</keyword>
<keyword evidence="15" id="KW-0175">Coiled coil</keyword>
<dbReference type="PANTHER" id="PTHR43697:SF1">
    <property type="entry name" value="SERINE--TRNA LIGASE"/>
    <property type="match status" value="1"/>
</dbReference>
<comment type="domain">
    <text evidence="12">Consists of two distinct domains, a catalytic core and a N-terminal extension that is involved in tRNA binding.</text>
</comment>
<accession>A0A7C3W919</accession>
<dbReference type="InterPro" id="IPR033729">
    <property type="entry name" value="SerRS_core"/>
</dbReference>
<feature type="binding site" evidence="12">
    <location>
        <begin position="230"/>
        <end position="232"/>
    </location>
    <ligand>
        <name>L-serine</name>
        <dbReference type="ChEBI" id="CHEBI:33384"/>
    </ligand>
</feature>
<evidence type="ECO:0000259" key="16">
    <source>
        <dbReference type="PROSITE" id="PS50862"/>
    </source>
</evidence>
<evidence type="ECO:0000256" key="12">
    <source>
        <dbReference type="HAMAP-Rule" id="MF_00176"/>
    </source>
</evidence>
<dbReference type="SUPFAM" id="SSF55681">
    <property type="entry name" value="Class II aaRS and biotin synthetases"/>
    <property type="match status" value="1"/>
</dbReference>
<evidence type="ECO:0000256" key="2">
    <source>
        <dbReference type="ARBA" id="ARBA00005045"/>
    </source>
</evidence>
<dbReference type="InterPro" id="IPR015866">
    <property type="entry name" value="Ser-tRNA-synth_1_N"/>
</dbReference>
<comment type="pathway">
    <text evidence="2 12">Aminoacyl-tRNA biosynthesis; selenocysteinyl-tRNA(Sec) biosynthesis; L-seryl-tRNA(Sec) from L-serine and tRNA(Sec): step 1/1.</text>
</comment>
<dbReference type="InterPro" id="IPR045864">
    <property type="entry name" value="aa-tRNA-synth_II/BPL/LPL"/>
</dbReference>
<evidence type="ECO:0000256" key="4">
    <source>
        <dbReference type="ARBA" id="ARBA00022490"/>
    </source>
</evidence>
<dbReference type="EMBL" id="DSRP01000045">
    <property type="protein sequence ID" value="HGG91439.1"/>
    <property type="molecule type" value="Genomic_DNA"/>
</dbReference>
<evidence type="ECO:0000256" key="1">
    <source>
        <dbReference type="ARBA" id="ARBA00004496"/>
    </source>
</evidence>
<feature type="coiled-coil region" evidence="15">
    <location>
        <begin position="30"/>
        <end position="64"/>
    </location>
</feature>
<evidence type="ECO:0000256" key="6">
    <source>
        <dbReference type="ARBA" id="ARBA00022741"/>
    </source>
</evidence>
<dbReference type="SUPFAM" id="SSF46589">
    <property type="entry name" value="tRNA-binding arm"/>
    <property type="match status" value="1"/>
</dbReference>
<dbReference type="InterPro" id="IPR002314">
    <property type="entry name" value="aa-tRNA-synt_IIb"/>
</dbReference>
<dbReference type="GO" id="GO:0005524">
    <property type="term" value="F:ATP binding"/>
    <property type="evidence" value="ECO:0007669"/>
    <property type="project" value="UniProtKB-UniRule"/>
</dbReference>
<gene>
    <name evidence="12" type="primary">serS</name>
    <name evidence="17" type="ORF">ENR59_00615</name>
</gene>
<dbReference type="PRINTS" id="PR00981">
    <property type="entry name" value="TRNASYNTHSER"/>
</dbReference>
<comment type="subunit">
    <text evidence="12">Homodimer. The tRNA molecule binds across the dimer.</text>
</comment>
<evidence type="ECO:0000256" key="10">
    <source>
        <dbReference type="ARBA" id="ARBA00047929"/>
    </source>
</evidence>
<dbReference type="Gene3D" id="3.30.930.10">
    <property type="entry name" value="Bira Bifunctional Protein, Domain 2"/>
    <property type="match status" value="1"/>
</dbReference>
<dbReference type="PIRSF" id="PIRSF001529">
    <property type="entry name" value="Ser-tRNA-synth_IIa"/>
    <property type="match status" value="1"/>
</dbReference>
<evidence type="ECO:0000256" key="9">
    <source>
        <dbReference type="ARBA" id="ARBA00023146"/>
    </source>
</evidence>
<dbReference type="GO" id="GO:0005737">
    <property type="term" value="C:cytoplasm"/>
    <property type="evidence" value="ECO:0007669"/>
    <property type="project" value="UniProtKB-SubCell"/>
</dbReference>
<dbReference type="Pfam" id="PF02403">
    <property type="entry name" value="Seryl_tRNA_N"/>
    <property type="match status" value="1"/>
</dbReference>
<evidence type="ECO:0000256" key="7">
    <source>
        <dbReference type="ARBA" id="ARBA00022840"/>
    </source>
</evidence>